<feature type="domain" description="HTH cro/C1-type" evidence="1">
    <location>
        <begin position="38"/>
        <end position="78"/>
    </location>
</feature>
<organism evidence="2 3">
    <name type="scientific">Actinoplanes nipponensis</name>
    <dbReference type="NCBI Taxonomy" id="135950"/>
    <lineage>
        <taxon>Bacteria</taxon>
        <taxon>Bacillati</taxon>
        <taxon>Actinomycetota</taxon>
        <taxon>Actinomycetes</taxon>
        <taxon>Micromonosporales</taxon>
        <taxon>Micromonosporaceae</taxon>
        <taxon>Actinoplanes</taxon>
    </lineage>
</organism>
<dbReference type="InterPro" id="IPR001387">
    <property type="entry name" value="Cro/C1-type_HTH"/>
</dbReference>
<dbReference type="SMART" id="SM00530">
    <property type="entry name" value="HTH_XRE"/>
    <property type="match status" value="1"/>
</dbReference>
<dbReference type="SUPFAM" id="SSF48452">
    <property type="entry name" value="TPR-like"/>
    <property type="match status" value="2"/>
</dbReference>
<reference evidence="2" key="1">
    <citation type="submission" date="2021-01" db="EMBL/GenBank/DDBJ databases">
        <title>Whole genome shotgun sequence of Actinoplanes nipponensis NBRC 14063.</title>
        <authorList>
            <person name="Komaki H."/>
            <person name="Tamura T."/>
        </authorList>
    </citation>
    <scope>NUCLEOTIDE SEQUENCE</scope>
    <source>
        <strain evidence="2">NBRC 14063</strain>
    </source>
</reference>
<dbReference type="PROSITE" id="PS50943">
    <property type="entry name" value="HTH_CROC1"/>
    <property type="match status" value="1"/>
</dbReference>
<dbReference type="EMBL" id="BOMQ01000079">
    <property type="protein sequence ID" value="GIE53103.1"/>
    <property type="molecule type" value="Genomic_DNA"/>
</dbReference>
<evidence type="ECO:0000313" key="2">
    <source>
        <dbReference type="EMBL" id="GIE53103.1"/>
    </source>
</evidence>
<dbReference type="PANTHER" id="PTHR47691:SF3">
    <property type="entry name" value="HTH-TYPE TRANSCRIPTIONAL REGULATOR RV0890C-RELATED"/>
    <property type="match status" value="1"/>
</dbReference>
<evidence type="ECO:0000313" key="3">
    <source>
        <dbReference type="Proteomes" id="UP000647172"/>
    </source>
</evidence>
<accession>A0A919MT01</accession>
<dbReference type="RefSeq" id="WP_203774912.1">
    <property type="nucleotide sequence ID" value="NZ_BOMQ01000079.1"/>
</dbReference>
<dbReference type="Pfam" id="PF13424">
    <property type="entry name" value="TPR_12"/>
    <property type="match status" value="1"/>
</dbReference>
<dbReference type="GO" id="GO:0043531">
    <property type="term" value="F:ADP binding"/>
    <property type="evidence" value="ECO:0007669"/>
    <property type="project" value="InterPro"/>
</dbReference>
<evidence type="ECO:0000259" key="1">
    <source>
        <dbReference type="PROSITE" id="PS50943"/>
    </source>
</evidence>
<dbReference type="GO" id="GO:0003677">
    <property type="term" value="F:DNA binding"/>
    <property type="evidence" value="ECO:0007669"/>
    <property type="project" value="InterPro"/>
</dbReference>
<dbReference type="InterPro" id="IPR019734">
    <property type="entry name" value="TPR_rpt"/>
</dbReference>
<comment type="caution">
    <text evidence="2">The sequence shown here is derived from an EMBL/GenBank/DDBJ whole genome shotgun (WGS) entry which is preliminary data.</text>
</comment>
<dbReference type="Proteomes" id="UP000647172">
    <property type="component" value="Unassembled WGS sequence"/>
</dbReference>
<dbReference type="SUPFAM" id="SSF52540">
    <property type="entry name" value="P-loop containing nucleoside triphosphate hydrolases"/>
    <property type="match status" value="1"/>
</dbReference>
<dbReference type="PRINTS" id="PR00364">
    <property type="entry name" value="DISEASERSIST"/>
</dbReference>
<dbReference type="SUPFAM" id="SSF47413">
    <property type="entry name" value="lambda repressor-like DNA-binding domains"/>
    <property type="match status" value="1"/>
</dbReference>
<dbReference type="PANTHER" id="PTHR47691">
    <property type="entry name" value="REGULATOR-RELATED"/>
    <property type="match status" value="1"/>
</dbReference>
<dbReference type="InterPro" id="IPR011990">
    <property type="entry name" value="TPR-like_helical_dom_sf"/>
</dbReference>
<dbReference type="Pfam" id="PF01381">
    <property type="entry name" value="HTH_3"/>
    <property type="match status" value="1"/>
</dbReference>
<sequence>MRGVMATPEVPAVSAWHGELLDLFRRLRATTVRPVRHVAARAGYAPGHVSEVFNGKKKPSPEAAEAIAAALGAGADDVSLARLYAERLASTTAGPRDRLPVPDMLPPPGTSFAGRHAELAGLTAMVGADAEDGVECGIVVVGAGGVGKTWLVLRWAHTHRDLFPDGQLHADLRGFHPSGAPAAPDEALRAFLGQLGVRSSAMPADLAGQVALYRRLTAGRRLLVVLDNVRDADQIGPLRTGHPGCCVIVTSRGELTRPVIQGGLRRLRLGMLDPGQARELLTAQLGAARLAAEPDAVARLVQLCAGLPLALRIVSARALLHPEWSLASLAAELADGATRLDALEEDDPELSLREIFTRSYRTLEPDVARTLRLCSLAPAADLGGPLAASLTGLAPPAALAALRRLAGASLAERVTPDRFRLHDLLRLYGIERARSDPEEERAALHRLIDHYLHGAYAGERALVPQRPAIAVRPAAAGTVVPAPADPEAAMAWFDEHYAALPQVQVIAEALGRPDAVWQLAWSLDNYHYRRGLSHQQRDMWQRGLSAARSTGDTGAVLLATLCLGNVSVRMGRHDDGLRHLAEALRLARERRDPTAEAQTHRVLGLAWEARGDDRRSLRSHAAALRLFSATDAPMFRAIQLNAVGESYAYLGHLDRARRYCRGALRLHQELGNRSGEAATLDSLGTIARRAGLRADARMYYQRALDLYRAVGHAAAEADTLLRLGEVLIEGHDPAAAVVLQQAASLLRHQHRYDQAEHADRRLATVFAQDQ</sequence>
<proteinExistence type="predicted"/>
<dbReference type="Gene3D" id="1.25.40.10">
    <property type="entry name" value="Tetratricopeptide repeat domain"/>
    <property type="match status" value="2"/>
</dbReference>
<dbReference type="Gene3D" id="1.10.260.40">
    <property type="entry name" value="lambda repressor-like DNA-binding domains"/>
    <property type="match status" value="1"/>
</dbReference>
<gene>
    <name evidence="2" type="ORF">Ani05nite_66370</name>
</gene>
<dbReference type="AlphaFoldDB" id="A0A919MT01"/>
<dbReference type="Gene3D" id="3.40.50.300">
    <property type="entry name" value="P-loop containing nucleotide triphosphate hydrolases"/>
    <property type="match status" value="1"/>
</dbReference>
<keyword evidence="3" id="KW-1185">Reference proteome</keyword>
<dbReference type="InterPro" id="IPR027417">
    <property type="entry name" value="P-loop_NTPase"/>
</dbReference>
<dbReference type="SMART" id="SM00028">
    <property type="entry name" value="TPR"/>
    <property type="match status" value="5"/>
</dbReference>
<protein>
    <submittedName>
        <fullName evidence="2">ATPase</fullName>
    </submittedName>
</protein>
<name>A0A919MT01_9ACTN</name>
<dbReference type="InterPro" id="IPR010982">
    <property type="entry name" value="Lambda_DNA-bd_dom_sf"/>
</dbReference>